<dbReference type="Pfam" id="PF14534">
    <property type="entry name" value="DUF4440"/>
    <property type="match status" value="1"/>
</dbReference>
<proteinExistence type="predicted"/>
<feature type="domain" description="DUF4440" evidence="1">
    <location>
        <begin position="6"/>
        <end position="81"/>
    </location>
</feature>
<keyword evidence="3" id="KW-1185">Reference proteome</keyword>
<dbReference type="InterPro" id="IPR032710">
    <property type="entry name" value="NTF2-like_dom_sf"/>
</dbReference>
<dbReference type="Gene3D" id="3.10.450.50">
    <property type="match status" value="1"/>
</dbReference>
<protein>
    <recommendedName>
        <fullName evidence="1">DUF4440 domain-containing protein</fullName>
    </recommendedName>
</protein>
<dbReference type="EMBL" id="BMGB01000001">
    <property type="protein sequence ID" value="GGA95813.1"/>
    <property type="molecule type" value="Genomic_DNA"/>
</dbReference>
<accession>A0A916SE58</accession>
<evidence type="ECO:0000313" key="2">
    <source>
        <dbReference type="EMBL" id="GGA95813.1"/>
    </source>
</evidence>
<comment type="caution">
    <text evidence="2">The sequence shown here is derived from an EMBL/GenBank/DDBJ whole genome shotgun (WGS) entry which is preliminary data.</text>
</comment>
<reference evidence="2" key="2">
    <citation type="submission" date="2020-09" db="EMBL/GenBank/DDBJ databases">
        <authorList>
            <person name="Sun Q."/>
            <person name="Zhou Y."/>
        </authorList>
    </citation>
    <scope>NUCLEOTIDE SEQUENCE</scope>
    <source>
        <strain evidence="2">CGMCC 1.12813</strain>
    </source>
</reference>
<dbReference type="RefSeq" id="WP_188509376.1">
    <property type="nucleotide sequence ID" value="NZ_BMGB01000001.1"/>
</dbReference>
<dbReference type="SUPFAM" id="SSF54427">
    <property type="entry name" value="NTF2-like"/>
    <property type="match status" value="1"/>
</dbReference>
<organism evidence="2 3">
    <name type="scientific">Conyzicola nivalis</name>
    <dbReference type="NCBI Taxonomy" id="1477021"/>
    <lineage>
        <taxon>Bacteria</taxon>
        <taxon>Bacillati</taxon>
        <taxon>Actinomycetota</taxon>
        <taxon>Actinomycetes</taxon>
        <taxon>Micrococcales</taxon>
        <taxon>Microbacteriaceae</taxon>
        <taxon>Conyzicola</taxon>
    </lineage>
</organism>
<dbReference type="AlphaFoldDB" id="A0A916SE58"/>
<reference evidence="2" key="1">
    <citation type="journal article" date="2014" name="Int. J. Syst. Evol. Microbiol.">
        <title>Complete genome sequence of Corynebacterium casei LMG S-19264T (=DSM 44701T), isolated from a smear-ripened cheese.</title>
        <authorList>
            <consortium name="US DOE Joint Genome Institute (JGI-PGF)"/>
            <person name="Walter F."/>
            <person name="Albersmeier A."/>
            <person name="Kalinowski J."/>
            <person name="Ruckert C."/>
        </authorList>
    </citation>
    <scope>NUCLEOTIDE SEQUENCE</scope>
    <source>
        <strain evidence="2">CGMCC 1.12813</strain>
    </source>
</reference>
<dbReference type="Proteomes" id="UP000606922">
    <property type="component" value="Unassembled WGS sequence"/>
</dbReference>
<gene>
    <name evidence="2" type="ORF">GCM10010979_07810</name>
</gene>
<dbReference type="InterPro" id="IPR027843">
    <property type="entry name" value="DUF4440"/>
</dbReference>
<sequence>MTDVEIVTASMAAYRAQDREAAERIFAPDFVFTSPQDARIDRATWFEVCFPTADRFVSHELLEIVRTGTGVLSLYEYELQTGERYRNTELAVVRDGQIGEVQVFFGGRV</sequence>
<evidence type="ECO:0000313" key="3">
    <source>
        <dbReference type="Proteomes" id="UP000606922"/>
    </source>
</evidence>
<evidence type="ECO:0000259" key="1">
    <source>
        <dbReference type="Pfam" id="PF14534"/>
    </source>
</evidence>
<name>A0A916SE58_9MICO</name>